<dbReference type="CDD" id="cd06986">
    <property type="entry name" value="cupin_MmsR-like_N"/>
    <property type="match status" value="1"/>
</dbReference>
<dbReference type="AlphaFoldDB" id="H1YAM6"/>
<evidence type="ECO:0000313" key="5">
    <source>
        <dbReference type="EMBL" id="EHQ29146.1"/>
    </source>
</evidence>
<dbReference type="EMBL" id="CM001403">
    <property type="protein sequence ID" value="EHQ29146.1"/>
    <property type="molecule type" value="Genomic_DNA"/>
</dbReference>
<dbReference type="InterPro" id="IPR009057">
    <property type="entry name" value="Homeodomain-like_sf"/>
</dbReference>
<dbReference type="STRING" id="714943.Mucpa_5068"/>
<dbReference type="PRINTS" id="PR00032">
    <property type="entry name" value="HTHARAC"/>
</dbReference>
<dbReference type="SUPFAM" id="SSF46689">
    <property type="entry name" value="Homeodomain-like"/>
    <property type="match status" value="2"/>
</dbReference>
<keyword evidence="1" id="KW-0805">Transcription regulation</keyword>
<dbReference type="GO" id="GO:0043565">
    <property type="term" value="F:sequence-specific DNA binding"/>
    <property type="evidence" value="ECO:0007669"/>
    <property type="project" value="InterPro"/>
</dbReference>
<dbReference type="PANTHER" id="PTHR43280">
    <property type="entry name" value="ARAC-FAMILY TRANSCRIPTIONAL REGULATOR"/>
    <property type="match status" value="1"/>
</dbReference>
<dbReference type="GO" id="GO:0003700">
    <property type="term" value="F:DNA-binding transcription factor activity"/>
    <property type="evidence" value="ECO:0007669"/>
    <property type="project" value="InterPro"/>
</dbReference>
<keyword evidence="6" id="KW-1185">Reference proteome</keyword>
<accession>H1YAM6</accession>
<dbReference type="HOGENOM" id="CLU_000445_88_6_10"/>
<reference evidence="5" key="1">
    <citation type="submission" date="2011-09" db="EMBL/GenBank/DDBJ databases">
        <title>The permanent draft genome of Mucilaginibacter paludis DSM 18603.</title>
        <authorList>
            <consortium name="US DOE Joint Genome Institute (JGI-PGF)"/>
            <person name="Lucas S."/>
            <person name="Han J."/>
            <person name="Lapidus A."/>
            <person name="Bruce D."/>
            <person name="Goodwin L."/>
            <person name="Pitluck S."/>
            <person name="Peters L."/>
            <person name="Kyrpides N."/>
            <person name="Mavromatis K."/>
            <person name="Ivanova N."/>
            <person name="Mikhailova N."/>
            <person name="Held B."/>
            <person name="Detter J.C."/>
            <person name="Tapia R."/>
            <person name="Han C."/>
            <person name="Land M."/>
            <person name="Hauser L."/>
            <person name="Markowitz V."/>
            <person name="Cheng J.-F."/>
            <person name="Hugenholtz P."/>
            <person name="Woyke T."/>
            <person name="Wu D."/>
            <person name="Tindall B."/>
            <person name="Brambilla E."/>
            <person name="Klenk H.-P."/>
            <person name="Eisen J.A."/>
        </authorList>
    </citation>
    <scope>NUCLEOTIDE SEQUENCE [LARGE SCALE GENOMIC DNA]</scope>
    <source>
        <strain evidence="5">DSM 18603</strain>
    </source>
</reference>
<dbReference type="Pfam" id="PF02311">
    <property type="entry name" value="AraC_binding"/>
    <property type="match status" value="1"/>
</dbReference>
<dbReference type="Pfam" id="PF12833">
    <property type="entry name" value="HTH_18"/>
    <property type="match status" value="1"/>
</dbReference>
<dbReference type="InterPro" id="IPR037923">
    <property type="entry name" value="HTH-like"/>
</dbReference>
<proteinExistence type="predicted"/>
<dbReference type="SUPFAM" id="SSF51215">
    <property type="entry name" value="Regulatory protein AraC"/>
    <property type="match status" value="1"/>
</dbReference>
<dbReference type="InterPro" id="IPR003313">
    <property type="entry name" value="AraC-bd"/>
</dbReference>
<organism evidence="5 6">
    <name type="scientific">Mucilaginibacter paludis DSM 18603</name>
    <dbReference type="NCBI Taxonomy" id="714943"/>
    <lineage>
        <taxon>Bacteria</taxon>
        <taxon>Pseudomonadati</taxon>
        <taxon>Bacteroidota</taxon>
        <taxon>Sphingobacteriia</taxon>
        <taxon>Sphingobacteriales</taxon>
        <taxon>Sphingobacteriaceae</taxon>
        <taxon>Mucilaginibacter</taxon>
    </lineage>
</organism>
<gene>
    <name evidence="5" type="ORF">Mucpa_5068</name>
</gene>
<dbReference type="SMART" id="SM00342">
    <property type="entry name" value="HTH_ARAC"/>
    <property type="match status" value="1"/>
</dbReference>
<dbReference type="InterPro" id="IPR020449">
    <property type="entry name" value="Tscrpt_reg_AraC-type_HTH"/>
</dbReference>
<protein>
    <submittedName>
        <fullName evidence="5">Transcriptional regulator, AraC family</fullName>
    </submittedName>
</protein>
<evidence type="ECO:0000256" key="3">
    <source>
        <dbReference type="ARBA" id="ARBA00023163"/>
    </source>
</evidence>
<dbReference type="Proteomes" id="UP000002774">
    <property type="component" value="Chromosome"/>
</dbReference>
<dbReference type="PANTHER" id="PTHR43280:SF30">
    <property type="entry name" value="MMSAB OPERON REGULATORY PROTEIN"/>
    <property type="match status" value="1"/>
</dbReference>
<sequence length="298" mass="34894">MNTKEESVKKIKEGFVGQKTILLSALTKKQAAKNELTSKFHLTEMGYYPLAHLHDREREEGSSQYILLYCTEGSGYVEMGTNRYELTPNTYFIIPKNRPHHYGSYQSQPWSIYWAHFVGEHADLIYERYADKNGPDIRPIPYDKKRIDEFNQIISILENSHHSRELEIANISLFHFIASLVYNKETNPAFYDMDAISSSIAFMKQNIHDFFSIEELARQQNLSVSHYSKLFKIKTGHSPVQYFNQLKVHKSCEYLYFSSRSIKEICAELGFEDPYYFSRLFKKCTGLSPSNYKAQYKK</sequence>
<dbReference type="OrthoDB" id="9813413at2"/>
<dbReference type="Gene3D" id="1.10.10.60">
    <property type="entry name" value="Homeodomain-like"/>
    <property type="match status" value="2"/>
</dbReference>
<evidence type="ECO:0000259" key="4">
    <source>
        <dbReference type="PROSITE" id="PS01124"/>
    </source>
</evidence>
<keyword evidence="3" id="KW-0804">Transcription</keyword>
<keyword evidence="2" id="KW-0238">DNA-binding</keyword>
<dbReference type="Gene3D" id="2.60.120.280">
    <property type="entry name" value="Regulatory protein AraC"/>
    <property type="match status" value="1"/>
</dbReference>
<evidence type="ECO:0000256" key="2">
    <source>
        <dbReference type="ARBA" id="ARBA00023125"/>
    </source>
</evidence>
<evidence type="ECO:0000256" key="1">
    <source>
        <dbReference type="ARBA" id="ARBA00023015"/>
    </source>
</evidence>
<name>H1YAM6_9SPHI</name>
<dbReference type="InterPro" id="IPR018060">
    <property type="entry name" value="HTH_AraC"/>
</dbReference>
<dbReference type="PROSITE" id="PS00041">
    <property type="entry name" value="HTH_ARAC_FAMILY_1"/>
    <property type="match status" value="1"/>
</dbReference>
<dbReference type="RefSeq" id="WP_008510180.1">
    <property type="nucleotide sequence ID" value="NZ_CM001403.1"/>
</dbReference>
<feature type="domain" description="HTH araC/xylS-type" evidence="4">
    <location>
        <begin position="197"/>
        <end position="295"/>
    </location>
</feature>
<dbReference type="PROSITE" id="PS01124">
    <property type="entry name" value="HTH_ARAC_FAMILY_2"/>
    <property type="match status" value="1"/>
</dbReference>
<dbReference type="eggNOG" id="COG2207">
    <property type="taxonomic scope" value="Bacteria"/>
</dbReference>
<dbReference type="InterPro" id="IPR018062">
    <property type="entry name" value="HTH_AraC-typ_CS"/>
</dbReference>
<evidence type="ECO:0000313" key="6">
    <source>
        <dbReference type="Proteomes" id="UP000002774"/>
    </source>
</evidence>